<dbReference type="InterPro" id="IPR020843">
    <property type="entry name" value="ER"/>
</dbReference>
<dbReference type="RefSeq" id="WP_378241396.1">
    <property type="nucleotide sequence ID" value="NZ_JBHRWK010000038.1"/>
</dbReference>
<dbReference type="PANTHER" id="PTHR43350">
    <property type="entry name" value="NAD-DEPENDENT ALCOHOL DEHYDROGENASE"/>
    <property type="match status" value="1"/>
</dbReference>
<gene>
    <name evidence="7" type="ORF">ACFOSH_24570</name>
</gene>
<proteinExistence type="inferred from homology"/>
<dbReference type="PANTHER" id="PTHR43350:SF17">
    <property type="entry name" value="NAD-DEPENDENT ALCOHOL DEHYDROGENASE"/>
    <property type="match status" value="1"/>
</dbReference>
<dbReference type="Proteomes" id="UP001595645">
    <property type="component" value="Unassembled WGS sequence"/>
</dbReference>
<evidence type="ECO:0000256" key="3">
    <source>
        <dbReference type="ARBA" id="ARBA00022723"/>
    </source>
</evidence>
<accession>A0ABV7P2F2</accession>
<evidence type="ECO:0000256" key="4">
    <source>
        <dbReference type="ARBA" id="ARBA00022833"/>
    </source>
</evidence>
<keyword evidence="4" id="KW-0862">Zinc</keyword>
<reference evidence="8" key="1">
    <citation type="journal article" date="2019" name="Int. J. Syst. Evol. Microbiol.">
        <title>The Global Catalogue of Microorganisms (GCM) 10K type strain sequencing project: providing services to taxonomists for standard genome sequencing and annotation.</title>
        <authorList>
            <consortium name="The Broad Institute Genomics Platform"/>
            <consortium name="The Broad Institute Genome Sequencing Center for Infectious Disease"/>
            <person name="Wu L."/>
            <person name="Ma J."/>
        </authorList>
    </citation>
    <scope>NUCLEOTIDE SEQUENCE [LARGE SCALE GENOMIC DNA]</scope>
    <source>
        <strain evidence="8">CGMCC 4.7676</strain>
    </source>
</reference>
<organism evidence="7 8">
    <name type="scientific">Amycolatopsis speibonae</name>
    <dbReference type="NCBI Taxonomy" id="1450224"/>
    <lineage>
        <taxon>Bacteria</taxon>
        <taxon>Bacillati</taxon>
        <taxon>Actinomycetota</taxon>
        <taxon>Actinomycetes</taxon>
        <taxon>Pseudonocardiales</taxon>
        <taxon>Pseudonocardiaceae</taxon>
        <taxon>Amycolatopsis</taxon>
    </lineage>
</organism>
<evidence type="ECO:0000256" key="1">
    <source>
        <dbReference type="ARBA" id="ARBA00001947"/>
    </source>
</evidence>
<dbReference type="Gene3D" id="3.40.50.720">
    <property type="entry name" value="NAD(P)-binding Rossmann-like Domain"/>
    <property type="match status" value="1"/>
</dbReference>
<dbReference type="Pfam" id="PF08240">
    <property type="entry name" value="ADH_N"/>
    <property type="match status" value="1"/>
</dbReference>
<dbReference type="Gene3D" id="3.90.180.10">
    <property type="entry name" value="Medium-chain alcohol dehydrogenases, catalytic domain"/>
    <property type="match status" value="1"/>
</dbReference>
<dbReference type="SMART" id="SM00829">
    <property type="entry name" value="PKS_ER"/>
    <property type="match status" value="1"/>
</dbReference>
<dbReference type="InterPro" id="IPR011032">
    <property type="entry name" value="GroES-like_sf"/>
</dbReference>
<dbReference type="InterPro" id="IPR013154">
    <property type="entry name" value="ADH-like_N"/>
</dbReference>
<comment type="similarity">
    <text evidence="2">Belongs to the zinc-containing alcohol dehydrogenase family.</text>
</comment>
<evidence type="ECO:0000313" key="8">
    <source>
        <dbReference type="Proteomes" id="UP001595645"/>
    </source>
</evidence>
<keyword evidence="5" id="KW-0560">Oxidoreductase</keyword>
<sequence>MGEGSSYRVISCPRAAVMEKIGADGQLPATMRAVRFDSDTGALTVDEVPLPVPDLDEVVVRVVACGVGKYDVNRIEGRVKPVSPVFTPGREAAGLVMAVGERVKFWSPGDRVVMTAVRECRSCADCRMGGGADNCTEPQMMATHYDGAWAEYTVTSATALVAVPDSIPLEYATVLSGAVSTPYGALDTARLRPAEAVGVWGLGSFGTHMVQLARICGASPIVALDECPVARERALKLGADVALDPANRHMTSYIREITKGLGLDVAFDFVGSTSTSRQAREVLGERGRLVMVGSSPDIYHSQPEFAGVRNKQTILSHSGYSVKHLKDLVELLERGRLDVSASITAIVPLEQVSEGLRKVREGDGDPLRLLLRP</sequence>
<evidence type="ECO:0000313" key="7">
    <source>
        <dbReference type="EMBL" id="MFC3452623.1"/>
    </source>
</evidence>
<evidence type="ECO:0000256" key="5">
    <source>
        <dbReference type="ARBA" id="ARBA00023002"/>
    </source>
</evidence>
<dbReference type="SUPFAM" id="SSF51735">
    <property type="entry name" value="NAD(P)-binding Rossmann-fold domains"/>
    <property type="match status" value="1"/>
</dbReference>
<dbReference type="Pfam" id="PF00107">
    <property type="entry name" value="ADH_zinc_N"/>
    <property type="match status" value="1"/>
</dbReference>
<protein>
    <submittedName>
        <fullName evidence="7">Zinc-binding dehydrogenase</fullName>
    </submittedName>
</protein>
<name>A0ABV7P2F2_9PSEU</name>
<dbReference type="InterPro" id="IPR013149">
    <property type="entry name" value="ADH-like_C"/>
</dbReference>
<evidence type="ECO:0000256" key="2">
    <source>
        <dbReference type="ARBA" id="ARBA00008072"/>
    </source>
</evidence>
<dbReference type="EMBL" id="JBHRWK010000038">
    <property type="protein sequence ID" value="MFC3452623.1"/>
    <property type="molecule type" value="Genomic_DNA"/>
</dbReference>
<keyword evidence="8" id="KW-1185">Reference proteome</keyword>
<feature type="domain" description="Enoyl reductase (ER)" evidence="6">
    <location>
        <begin position="38"/>
        <end position="364"/>
    </location>
</feature>
<evidence type="ECO:0000259" key="6">
    <source>
        <dbReference type="SMART" id="SM00829"/>
    </source>
</evidence>
<keyword evidence="3" id="KW-0479">Metal-binding</keyword>
<dbReference type="SUPFAM" id="SSF50129">
    <property type="entry name" value="GroES-like"/>
    <property type="match status" value="1"/>
</dbReference>
<comment type="caution">
    <text evidence="7">The sequence shown here is derived from an EMBL/GenBank/DDBJ whole genome shotgun (WGS) entry which is preliminary data.</text>
</comment>
<comment type="cofactor">
    <cofactor evidence="1">
        <name>Zn(2+)</name>
        <dbReference type="ChEBI" id="CHEBI:29105"/>
    </cofactor>
</comment>
<dbReference type="InterPro" id="IPR036291">
    <property type="entry name" value="NAD(P)-bd_dom_sf"/>
</dbReference>